<comment type="caution">
    <text evidence="2">The sequence shown here is derived from an EMBL/GenBank/DDBJ whole genome shotgun (WGS) entry which is preliminary data.</text>
</comment>
<dbReference type="AlphaFoldDB" id="A0A2S8GU10"/>
<dbReference type="GO" id="GO:0008081">
    <property type="term" value="F:phosphoric diester hydrolase activity"/>
    <property type="evidence" value="ECO:0007669"/>
    <property type="project" value="InterPro"/>
</dbReference>
<proteinExistence type="predicted"/>
<gene>
    <name evidence="2" type="ORF">C5Y93_01930</name>
</gene>
<dbReference type="CDD" id="cd08577">
    <property type="entry name" value="PI-PLCc_GDPD_SF_unchar3"/>
    <property type="match status" value="1"/>
</dbReference>
<dbReference type="InterPro" id="IPR017946">
    <property type="entry name" value="PLC-like_Pdiesterase_TIM-brl"/>
</dbReference>
<dbReference type="PANTHER" id="PTHR31571">
    <property type="entry name" value="ALTERED INHERITANCE OF MITOCHONDRIA PROTEIN 6"/>
    <property type="match status" value="1"/>
</dbReference>
<name>A0A2S8GU10_9BACT</name>
<dbReference type="InterPro" id="IPR039559">
    <property type="entry name" value="AIM6_PI-PLC-like_dom"/>
</dbReference>
<reference evidence="2 3" key="1">
    <citation type="submission" date="2018-02" db="EMBL/GenBank/DDBJ databases">
        <title>Comparative genomes isolates from brazilian mangrove.</title>
        <authorList>
            <person name="Araujo J.E."/>
            <person name="Taketani R.G."/>
            <person name="Silva M.C.P."/>
            <person name="Loureco M.V."/>
            <person name="Andreote F.D."/>
        </authorList>
    </citation>
    <scope>NUCLEOTIDE SEQUENCE [LARGE SCALE GENOMIC DNA]</scope>
    <source>
        <strain evidence="2 3">Nap-Phe MGV</strain>
    </source>
</reference>
<organism evidence="2 3">
    <name type="scientific">Blastopirellula marina</name>
    <dbReference type="NCBI Taxonomy" id="124"/>
    <lineage>
        <taxon>Bacteria</taxon>
        <taxon>Pseudomonadati</taxon>
        <taxon>Planctomycetota</taxon>
        <taxon>Planctomycetia</taxon>
        <taxon>Pirellulales</taxon>
        <taxon>Pirellulaceae</taxon>
        <taxon>Blastopirellula</taxon>
    </lineage>
</organism>
<accession>A0A2S8GU10</accession>
<dbReference type="GO" id="GO:0006629">
    <property type="term" value="P:lipid metabolic process"/>
    <property type="evidence" value="ECO:0007669"/>
    <property type="project" value="InterPro"/>
</dbReference>
<dbReference type="Proteomes" id="UP000237819">
    <property type="component" value="Unassembled WGS sequence"/>
</dbReference>
<dbReference type="EMBL" id="PUHZ01000003">
    <property type="protein sequence ID" value="PQO47913.1"/>
    <property type="molecule type" value="Genomic_DNA"/>
</dbReference>
<dbReference type="Gene3D" id="3.20.20.190">
    <property type="entry name" value="Phosphatidylinositol (PI) phosphodiesterase"/>
    <property type="match status" value="1"/>
</dbReference>
<dbReference type="PANTHER" id="PTHR31571:SF1">
    <property type="entry name" value="ALTERED INHERITANCE OF MITOCHONDRIA PROTEIN 6"/>
    <property type="match status" value="1"/>
</dbReference>
<protein>
    <recommendedName>
        <fullName evidence="1">Altered inheritance of mitochondria protein 6</fullName>
    </recommendedName>
</protein>
<evidence type="ECO:0000313" key="3">
    <source>
        <dbReference type="Proteomes" id="UP000237819"/>
    </source>
</evidence>
<evidence type="ECO:0000256" key="1">
    <source>
        <dbReference type="ARBA" id="ARBA00014286"/>
    </source>
</evidence>
<dbReference type="InterPro" id="IPR051236">
    <property type="entry name" value="HAT_RTT109-like"/>
</dbReference>
<dbReference type="Pfam" id="PF13653">
    <property type="entry name" value="GDPD_2"/>
    <property type="match status" value="1"/>
</dbReference>
<dbReference type="SUPFAM" id="SSF51695">
    <property type="entry name" value="PLC-like phosphodiesterases"/>
    <property type="match status" value="1"/>
</dbReference>
<sequence>MAAAATTFAVNSFAYADQPTPLRHAHAHNDYYHTRPLFDALDQGFGSVEADIFLVGDQLLVGHYQIELSSKRSLESLYLEPLKQRIETNGGSVYEKPGRFVLLVDVKTDGEKTYAVLEKVLAKYDDILSVTQDGKHEAKAVTVIISGNRAKQEIAESEPRYAGIDGRLSDLDSDAPADLLPLISDKWGSHFKWKGEGEMPADQKAKLREIVKKAHAKGRIVRFWATPEHPKVWSELNDAGVDLIGTDMLERLADFLNDKPLDSN</sequence>
<evidence type="ECO:0000313" key="2">
    <source>
        <dbReference type="EMBL" id="PQO47913.1"/>
    </source>
</evidence>